<dbReference type="RefSeq" id="WP_004300743.1">
    <property type="nucleotide sequence ID" value="NZ_AMXD01000013.1"/>
</dbReference>
<name>N6Z053_THASP</name>
<dbReference type="PANTHER" id="PTHR46401:SF2">
    <property type="entry name" value="GLYCOSYLTRANSFERASE WBBK-RELATED"/>
    <property type="match status" value="1"/>
</dbReference>
<reference evidence="4 5" key="1">
    <citation type="submission" date="2012-09" db="EMBL/GenBank/DDBJ databases">
        <title>Draft Genome Sequences of 6 Strains from Genus Thauera.</title>
        <authorList>
            <person name="Liu B."/>
            <person name="Shapleigh J.P."/>
            <person name="Frostegard A.H."/>
        </authorList>
    </citation>
    <scope>NUCLEOTIDE SEQUENCE [LARGE SCALE GENOMIC DNA]</scope>
    <source>
        <strain evidence="4 5">S2</strain>
    </source>
</reference>
<keyword evidence="1 4" id="KW-0808">Transferase</keyword>
<evidence type="ECO:0000256" key="1">
    <source>
        <dbReference type="ARBA" id="ARBA00022679"/>
    </source>
</evidence>
<dbReference type="Pfam" id="PF13439">
    <property type="entry name" value="Glyco_transf_4"/>
    <property type="match status" value="1"/>
</dbReference>
<organism evidence="4 5">
    <name type="scientific">Thauera aminoaromatica S2</name>
    <dbReference type="NCBI Taxonomy" id="1234381"/>
    <lineage>
        <taxon>Bacteria</taxon>
        <taxon>Pseudomonadati</taxon>
        <taxon>Pseudomonadota</taxon>
        <taxon>Betaproteobacteria</taxon>
        <taxon>Rhodocyclales</taxon>
        <taxon>Zoogloeaceae</taxon>
        <taxon>Thauera</taxon>
    </lineage>
</organism>
<dbReference type="Proteomes" id="UP000013042">
    <property type="component" value="Unassembled WGS sequence"/>
</dbReference>
<evidence type="ECO:0000313" key="5">
    <source>
        <dbReference type="Proteomes" id="UP000013042"/>
    </source>
</evidence>
<feature type="domain" description="Glycosyl transferase family 1" evidence="2">
    <location>
        <begin position="157"/>
        <end position="307"/>
    </location>
</feature>
<protein>
    <submittedName>
        <fullName evidence="4">Group 1 glycosyl transferase</fullName>
    </submittedName>
</protein>
<evidence type="ECO:0000259" key="3">
    <source>
        <dbReference type="Pfam" id="PF13439"/>
    </source>
</evidence>
<dbReference type="SUPFAM" id="SSF53756">
    <property type="entry name" value="UDP-Glycosyltransferase/glycogen phosphorylase"/>
    <property type="match status" value="1"/>
</dbReference>
<dbReference type="Pfam" id="PF00534">
    <property type="entry name" value="Glycos_transf_1"/>
    <property type="match status" value="1"/>
</dbReference>
<dbReference type="Gene3D" id="3.40.50.2000">
    <property type="entry name" value="Glycogen Phosphorylase B"/>
    <property type="match status" value="2"/>
</dbReference>
<proteinExistence type="predicted"/>
<dbReference type="GO" id="GO:0016757">
    <property type="term" value="F:glycosyltransferase activity"/>
    <property type="evidence" value="ECO:0007669"/>
    <property type="project" value="InterPro"/>
</dbReference>
<dbReference type="CDD" id="cd03809">
    <property type="entry name" value="GT4_MtfB-like"/>
    <property type="match status" value="1"/>
</dbReference>
<dbReference type="EMBL" id="AMXD01000013">
    <property type="protein sequence ID" value="ENO87788.1"/>
    <property type="molecule type" value="Genomic_DNA"/>
</dbReference>
<comment type="caution">
    <text evidence="4">The sequence shown here is derived from an EMBL/GenBank/DDBJ whole genome shotgun (WGS) entry which is preliminary data.</text>
</comment>
<dbReference type="GO" id="GO:0009103">
    <property type="term" value="P:lipopolysaccharide biosynthetic process"/>
    <property type="evidence" value="ECO:0007669"/>
    <property type="project" value="TreeGrafter"/>
</dbReference>
<evidence type="ECO:0000313" key="4">
    <source>
        <dbReference type="EMBL" id="ENO87788.1"/>
    </source>
</evidence>
<dbReference type="PANTHER" id="PTHR46401">
    <property type="entry name" value="GLYCOSYLTRANSFERASE WBBK-RELATED"/>
    <property type="match status" value="1"/>
</dbReference>
<feature type="domain" description="Glycosyltransferase subfamily 4-like N-terminal" evidence="3">
    <location>
        <begin position="35"/>
        <end position="145"/>
    </location>
</feature>
<evidence type="ECO:0000259" key="2">
    <source>
        <dbReference type="Pfam" id="PF00534"/>
    </source>
</evidence>
<dbReference type="InterPro" id="IPR001296">
    <property type="entry name" value="Glyco_trans_1"/>
</dbReference>
<dbReference type="InterPro" id="IPR028098">
    <property type="entry name" value="Glyco_trans_4-like_N"/>
</dbReference>
<gene>
    <name evidence="4" type="ORF">C665_04126</name>
</gene>
<dbReference type="AlphaFoldDB" id="N6Z053"/>
<accession>N6Z053</accession>
<sequence>MSDSVKERIYFDERWMGDHGIGRFAREVNQRLKFPPADLKGSPVQPLDPLRLSFYLALNDVYLISPGFNSPLFGGKRFIPTIHDLNHIDTGSGLLRSLYYRLILKRACQRAPLILTVSNFSRKKIVDWAGVSPAKVVNVGNGLSPAFSTTGTIYNPGYRYLLCIGNRKPHKNEERVVQAFARAGIDSAIRLVFNGEPSPRLIDVAMQERVDRRIVFLGPMDDEKLASVYRGGIALIFPSLYEGFGFPVIEAMASGIPVLTSSTTSLPEVAGSAALLVEPSSTEEIAAGIHEIVTNMMLRESLIQRGFEQSARFTWDKVADKILEALTQSLGGHL</sequence>